<feature type="transmembrane region" description="Helical" evidence="2">
    <location>
        <begin position="9"/>
        <end position="30"/>
    </location>
</feature>
<comment type="caution">
    <text evidence="3">The sequence shown here is derived from an EMBL/GenBank/DDBJ whole genome shotgun (WGS) entry which is preliminary data.</text>
</comment>
<dbReference type="Proteomes" id="UP001369082">
    <property type="component" value="Unassembled WGS sequence"/>
</dbReference>
<evidence type="ECO:0000313" key="4">
    <source>
        <dbReference type="Proteomes" id="UP001369082"/>
    </source>
</evidence>
<dbReference type="RefSeq" id="WP_341598312.1">
    <property type="nucleotide sequence ID" value="NZ_JBAKAZ010000044.1"/>
</dbReference>
<keyword evidence="1" id="KW-0997">Cell inner membrane</keyword>
<keyword evidence="2" id="KW-0812">Transmembrane</keyword>
<keyword evidence="2" id="KW-1133">Transmembrane helix</keyword>
<evidence type="ECO:0000256" key="2">
    <source>
        <dbReference type="SAM" id="Phobius"/>
    </source>
</evidence>
<feature type="transmembrane region" description="Helical" evidence="2">
    <location>
        <begin position="79"/>
        <end position="96"/>
    </location>
</feature>
<keyword evidence="1 2" id="KW-0472">Membrane</keyword>
<gene>
    <name evidence="3" type="ORF">V6256_11265</name>
</gene>
<reference evidence="3 4" key="1">
    <citation type="submission" date="2024-02" db="EMBL/GenBank/DDBJ databases">
        <title>Bacteria isolated from the canopy kelp, Nereocystis luetkeana.</title>
        <authorList>
            <person name="Pfister C.A."/>
            <person name="Younker I.T."/>
            <person name="Light S.H."/>
        </authorList>
    </citation>
    <scope>NUCLEOTIDE SEQUENCE [LARGE SCALE GENOMIC DNA]</scope>
    <source>
        <strain evidence="3 4">TI.1.05</strain>
    </source>
</reference>
<proteinExistence type="predicted"/>
<evidence type="ECO:0000256" key="1">
    <source>
        <dbReference type="PIRNR" id="PIRNR016789"/>
    </source>
</evidence>
<evidence type="ECO:0000313" key="3">
    <source>
        <dbReference type="EMBL" id="MEL0630184.1"/>
    </source>
</evidence>
<dbReference type="PANTHER" id="PTHR35813">
    <property type="entry name" value="INNER MEMBRANE PROTEIN YBAN"/>
    <property type="match status" value="1"/>
</dbReference>
<name>A0ABU9GS75_9GAMM</name>
<keyword evidence="1" id="KW-1003">Cell membrane</keyword>
<dbReference type="EMBL" id="JBAKAZ010000044">
    <property type="protein sequence ID" value="MEL0630184.1"/>
    <property type="molecule type" value="Genomic_DNA"/>
</dbReference>
<dbReference type="Pfam" id="PF04304">
    <property type="entry name" value="DUF454"/>
    <property type="match status" value="1"/>
</dbReference>
<keyword evidence="4" id="KW-1185">Reference proteome</keyword>
<sequence length="123" mass="14021">MRQKLIKCILFVVACLASILGFLGVVLPLLPATPFFLLALFAFSKSSPRFQHWLLNLPGIGDDLRSWQTHKKINKQRKPVIYLSIFISFVISISLLMGQPLIQSMLIILMLIILLCIRKLPEF</sequence>
<comment type="subcellular location">
    <subcellularLocation>
        <location evidence="1">Cell inner membrane</location>
        <topology evidence="1">Multi-pass membrane protein</topology>
    </subcellularLocation>
</comment>
<organism evidence="3 4">
    <name type="scientific">Psychromonas aquatilis</name>
    <dbReference type="NCBI Taxonomy" id="2005072"/>
    <lineage>
        <taxon>Bacteria</taxon>
        <taxon>Pseudomonadati</taxon>
        <taxon>Pseudomonadota</taxon>
        <taxon>Gammaproteobacteria</taxon>
        <taxon>Alteromonadales</taxon>
        <taxon>Psychromonadaceae</taxon>
        <taxon>Psychromonas</taxon>
    </lineage>
</organism>
<dbReference type="PIRSF" id="PIRSF016789">
    <property type="entry name" value="DUF454"/>
    <property type="match status" value="1"/>
</dbReference>
<protein>
    <recommendedName>
        <fullName evidence="1">Inner membrane protein</fullName>
    </recommendedName>
</protein>
<feature type="transmembrane region" description="Helical" evidence="2">
    <location>
        <begin position="102"/>
        <end position="120"/>
    </location>
</feature>
<dbReference type="PANTHER" id="PTHR35813:SF1">
    <property type="entry name" value="INNER MEMBRANE PROTEIN YBAN"/>
    <property type="match status" value="1"/>
</dbReference>
<accession>A0ABU9GS75</accession>
<dbReference type="InterPro" id="IPR007401">
    <property type="entry name" value="DUF454"/>
</dbReference>